<dbReference type="GO" id="GO:0022857">
    <property type="term" value="F:transmembrane transporter activity"/>
    <property type="evidence" value="ECO:0007669"/>
    <property type="project" value="InterPro"/>
</dbReference>
<feature type="transmembrane region" description="Helical" evidence="6">
    <location>
        <begin position="285"/>
        <end position="303"/>
    </location>
</feature>
<evidence type="ECO:0008006" key="9">
    <source>
        <dbReference type="Google" id="ProtNLM"/>
    </source>
</evidence>
<keyword evidence="4 6" id="KW-1133">Transmembrane helix</keyword>
<reference evidence="7" key="2">
    <citation type="journal article" date="2023" name="Plants (Basel)">
        <title>Annotation of the Turnera subulata (Passifloraceae) Draft Genome Reveals the S-Locus Evolved after the Divergence of Turneroideae from Passifloroideae in a Stepwise Manner.</title>
        <authorList>
            <person name="Henning P.M."/>
            <person name="Roalson E.H."/>
            <person name="Mir W."/>
            <person name="McCubbin A.G."/>
            <person name="Shore J.S."/>
        </authorList>
    </citation>
    <scope>NUCLEOTIDE SEQUENCE</scope>
    <source>
        <strain evidence="7">F60SS</strain>
    </source>
</reference>
<evidence type="ECO:0000256" key="2">
    <source>
        <dbReference type="ARBA" id="ARBA00022448"/>
    </source>
</evidence>
<proteinExistence type="predicted"/>
<evidence type="ECO:0000256" key="1">
    <source>
        <dbReference type="ARBA" id="ARBA00004141"/>
    </source>
</evidence>
<feature type="transmembrane region" description="Helical" evidence="6">
    <location>
        <begin position="315"/>
        <end position="335"/>
    </location>
</feature>
<organism evidence="7 8">
    <name type="scientific">Turnera subulata</name>
    <dbReference type="NCBI Taxonomy" id="218843"/>
    <lineage>
        <taxon>Eukaryota</taxon>
        <taxon>Viridiplantae</taxon>
        <taxon>Streptophyta</taxon>
        <taxon>Embryophyta</taxon>
        <taxon>Tracheophyta</taxon>
        <taxon>Spermatophyta</taxon>
        <taxon>Magnoliopsida</taxon>
        <taxon>eudicotyledons</taxon>
        <taxon>Gunneridae</taxon>
        <taxon>Pentapetalae</taxon>
        <taxon>rosids</taxon>
        <taxon>fabids</taxon>
        <taxon>Malpighiales</taxon>
        <taxon>Passifloraceae</taxon>
        <taxon>Turnera</taxon>
    </lineage>
</organism>
<dbReference type="OrthoDB" id="419616at2759"/>
<keyword evidence="8" id="KW-1185">Reference proteome</keyword>
<dbReference type="InterPro" id="IPR036259">
    <property type="entry name" value="MFS_trans_sf"/>
</dbReference>
<dbReference type="SUPFAM" id="SSF103473">
    <property type="entry name" value="MFS general substrate transporter"/>
    <property type="match status" value="1"/>
</dbReference>
<keyword evidence="5 6" id="KW-0472">Membrane</keyword>
<dbReference type="PANTHER" id="PTHR23504:SF95">
    <property type="entry name" value="MAJOR FACILITATOR SUPERFAMILY PROTEIN"/>
    <property type="match status" value="1"/>
</dbReference>
<reference evidence="7" key="1">
    <citation type="submission" date="2022-02" db="EMBL/GenBank/DDBJ databases">
        <authorList>
            <person name="Henning P.M."/>
            <person name="McCubbin A.G."/>
            <person name="Shore J.S."/>
        </authorList>
    </citation>
    <scope>NUCLEOTIDE SEQUENCE</scope>
    <source>
        <strain evidence="7">F60SS</strain>
        <tissue evidence="7">Leaves</tissue>
    </source>
</reference>
<sequence>MRLACFTATREAWMGSALIGSVLLEAIAHLRRASQLASRSVNCFQQRIATVVSGGTRASIKWLEVVLGDPSRALLLWGRTAVTAAFFKAGAAATTMHDVRRSHHSGQWSDALLGLNPAAQRLQGGSISSCFPSSSPSQAPMRTTNFFYAYYASRILTAMVSEGSINCLALAYVADIVPEGKRTSAFGILSGITLASYVCGTLAARFVSTTLAFQVASFVSMLAVVYMRVFLKESVPSNGDLTQPILKREPDDVLDDGILPRKEAGIFKRLPSVGDLLCLIKTSHTFSQAAVVAFFHSLAYGGLQATILVHIFSDCLAIILMLALGLRVFSIPFILKMVNLEQYWAIDLKFYLKARFLYNKDQFADLMLLLGIAGTVSQLLFMPLLAPIISEEKLLSIGLFTGVIDCLVYSVAWSAWVPYSVTVLGVFSVFTTPCLRSIASKQVGPNEQVPNCTLNVPLTAPELHSHFMYSLSLSTRRYTLNFISGEGPRVHFRHHFLRQHHFTINF</sequence>
<evidence type="ECO:0000313" key="7">
    <source>
        <dbReference type="EMBL" id="KAJ4851546.1"/>
    </source>
</evidence>
<protein>
    <recommendedName>
        <fullName evidence="9">Major facilitator superfamily (MFS) profile domain-containing protein</fullName>
    </recommendedName>
</protein>
<feature type="transmembrane region" description="Helical" evidence="6">
    <location>
        <begin position="185"/>
        <end position="204"/>
    </location>
</feature>
<comment type="caution">
    <text evidence="7">The sequence shown here is derived from an EMBL/GenBank/DDBJ whole genome shotgun (WGS) entry which is preliminary data.</text>
</comment>
<dbReference type="InterPro" id="IPR011701">
    <property type="entry name" value="MFS"/>
</dbReference>
<dbReference type="Proteomes" id="UP001141552">
    <property type="component" value="Unassembled WGS sequence"/>
</dbReference>
<keyword evidence="2" id="KW-0813">Transport</keyword>
<comment type="subcellular location">
    <subcellularLocation>
        <location evidence="1">Membrane</location>
        <topology evidence="1">Multi-pass membrane protein</topology>
    </subcellularLocation>
</comment>
<evidence type="ECO:0000256" key="3">
    <source>
        <dbReference type="ARBA" id="ARBA00022692"/>
    </source>
</evidence>
<feature type="transmembrane region" description="Helical" evidence="6">
    <location>
        <begin position="394"/>
        <end position="413"/>
    </location>
</feature>
<evidence type="ECO:0000256" key="4">
    <source>
        <dbReference type="ARBA" id="ARBA00022989"/>
    </source>
</evidence>
<dbReference type="GO" id="GO:0016020">
    <property type="term" value="C:membrane"/>
    <property type="evidence" value="ECO:0007669"/>
    <property type="project" value="UniProtKB-SubCell"/>
</dbReference>
<evidence type="ECO:0000256" key="5">
    <source>
        <dbReference type="ARBA" id="ARBA00023136"/>
    </source>
</evidence>
<gene>
    <name evidence="7" type="ORF">Tsubulata_019461</name>
</gene>
<dbReference type="AlphaFoldDB" id="A0A9Q0GKN4"/>
<feature type="transmembrane region" description="Helical" evidence="6">
    <location>
        <begin position="211"/>
        <end position="231"/>
    </location>
</feature>
<dbReference type="EMBL" id="JAKUCV010000028">
    <property type="protein sequence ID" value="KAJ4851546.1"/>
    <property type="molecule type" value="Genomic_DNA"/>
</dbReference>
<dbReference type="Pfam" id="PF07690">
    <property type="entry name" value="MFS_1"/>
    <property type="match status" value="1"/>
</dbReference>
<evidence type="ECO:0000256" key="6">
    <source>
        <dbReference type="SAM" id="Phobius"/>
    </source>
</evidence>
<accession>A0A9Q0GKN4</accession>
<name>A0A9Q0GKN4_9ROSI</name>
<dbReference type="Gene3D" id="1.20.1250.20">
    <property type="entry name" value="MFS general substrate transporter like domains"/>
    <property type="match status" value="1"/>
</dbReference>
<keyword evidence="3 6" id="KW-0812">Transmembrane</keyword>
<feature type="transmembrane region" description="Helical" evidence="6">
    <location>
        <begin position="366"/>
        <end position="387"/>
    </location>
</feature>
<dbReference type="PANTHER" id="PTHR23504">
    <property type="entry name" value="MAJOR FACILITATOR SUPERFAMILY DOMAIN-CONTAINING PROTEIN 10"/>
    <property type="match status" value="1"/>
</dbReference>
<feature type="transmembrane region" description="Helical" evidence="6">
    <location>
        <begin position="151"/>
        <end position="173"/>
    </location>
</feature>
<evidence type="ECO:0000313" key="8">
    <source>
        <dbReference type="Proteomes" id="UP001141552"/>
    </source>
</evidence>